<dbReference type="Pfam" id="PF17782">
    <property type="entry name" value="WHD_DprA"/>
    <property type="match status" value="1"/>
</dbReference>
<dbReference type="InParanoid" id="C1F6U9"/>
<dbReference type="KEGG" id="aca:ACP_3418"/>
<comment type="similarity">
    <text evidence="1">Belongs to the DprA/Smf family.</text>
</comment>
<dbReference type="HOGENOM" id="CLU_029601_1_1_0"/>
<evidence type="ECO:0000259" key="2">
    <source>
        <dbReference type="Pfam" id="PF02481"/>
    </source>
</evidence>
<dbReference type="RefSeq" id="WP_015898447.1">
    <property type="nucleotide sequence ID" value="NC_012483.1"/>
</dbReference>
<dbReference type="NCBIfam" id="TIGR00732">
    <property type="entry name" value="dprA"/>
    <property type="match status" value="1"/>
</dbReference>
<dbReference type="GO" id="GO:0009294">
    <property type="term" value="P:DNA-mediated transformation"/>
    <property type="evidence" value="ECO:0007669"/>
    <property type="project" value="InterPro"/>
</dbReference>
<evidence type="ECO:0000313" key="4">
    <source>
        <dbReference type="EMBL" id="ACO32136.1"/>
    </source>
</evidence>
<dbReference type="InterPro" id="IPR003488">
    <property type="entry name" value="DprA"/>
</dbReference>
<dbReference type="Gene3D" id="3.40.50.450">
    <property type="match status" value="1"/>
</dbReference>
<keyword evidence="5" id="KW-1185">Reference proteome</keyword>
<evidence type="ECO:0000256" key="1">
    <source>
        <dbReference type="ARBA" id="ARBA00006525"/>
    </source>
</evidence>
<sequence>MSAPAPSLPSPALPAATLTADRLAWVALALTPGMGPRRILQAVEAAGSAQALLDLPLTQLESLRLPAEAAQFLHDGRALRAAQQEAERVAAAGAQIVTCIDEAYPERLREIYDAPPILWVRGDASLLKRPSIAVVGTRHPTPYGAGMAEMLSRDLAANGLLILSGMARGIDTAAHKGALAAKKPTLAIWGTGVDVIYPKENKALAEQIVATGGAIVSELPLGTFPAPQNFPKRNRILSGISFGVLVVEGGEFSGTRVTARCALEQSREVFAVPGNVTNKQAWGPNTLIKQGAKLTATWEDVWEDLPTDVRVAVTADAVVASPEPVTASLFDDNTAAPVEAALLRILRHDEALQMEEILQKLEGELSSSEIFTALFELELAGRIRQLPGKNYVKSFPAARTE</sequence>
<dbReference type="Gene3D" id="1.10.10.10">
    <property type="entry name" value="Winged helix-like DNA-binding domain superfamily/Winged helix DNA-binding domain"/>
    <property type="match status" value="1"/>
</dbReference>
<accession>C1F6U9</accession>
<gene>
    <name evidence="4" type="primary">dprA</name>
    <name evidence="4" type="ordered locus">ACP_3418</name>
</gene>
<dbReference type="Proteomes" id="UP000002207">
    <property type="component" value="Chromosome"/>
</dbReference>
<dbReference type="InterPro" id="IPR041614">
    <property type="entry name" value="DprA_WH"/>
</dbReference>
<evidence type="ECO:0000313" key="5">
    <source>
        <dbReference type="Proteomes" id="UP000002207"/>
    </source>
</evidence>
<reference evidence="4 5" key="1">
    <citation type="journal article" date="2009" name="Appl. Environ. Microbiol.">
        <title>Three genomes from the phylum Acidobacteria provide insight into the lifestyles of these microorganisms in soils.</title>
        <authorList>
            <person name="Ward N.L."/>
            <person name="Challacombe J.F."/>
            <person name="Janssen P.H."/>
            <person name="Henrissat B."/>
            <person name="Coutinho P.M."/>
            <person name="Wu M."/>
            <person name="Xie G."/>
            <person name="Haft D.H."/>
            <person name="Sait M."/>
            <person name="Badger J."/>
            <person name="Barabote R.D."/>
            <person name="Bradley B."/>
            <person name="Brettin T.S."/>
            <person name="Brinkac L.M."/>
            <person name="Bruce D."/>
            <person name="Creasy T."/>
            <person name="Daugherty S.C."/>
            <person name="Davidsen T.M."/>
            <person name="DeBoy R.T."/>
            <person name="Detter J.C."/>
            <person name="Dodson R.J."/>
            <person name="Durkin A.S."/>
            <person name="Ganapathy A."/>
            <person name="Gwinn-Giglio M."/>
            <person name="Han C.S."/>
            <person name="Khouri H."/>
            <person name="Kiss H."/>
            <person name="Kothari S.P."/>
            <person name="Madupu R."/>
            <person name="Nelson K.E."/>
            <person name="Nelson W.C."/>
            <person name="Paulsen I."/>
            <person name="Penn K."/>
            <person name="Ren Q."/>
            <person name="Rosovitz M.J."/>
            <person name="Selengut J.D."/>
            <person name="Shrivastava S."/>
            <person name="Sullivan S.A."/>
            <person name="Tapia R."/>
            <person name="Thompson L.S."/>
            <person name="Watkins K.L."/>
            <person name="Yang Q."/>
            <person name="Yu C."/>
            <person name="Zafar N."/>
            <person name="Zhou L."/>
            <person name="Kuske C.R."/>
        </authorList>
    </citation>
    <scope>NUCLEOTIDE SEQUENCE [LARGE SCALE GENOMIC DNA]</scope>
    <source>
        <strain evidence="5">ATCC 51196 / DSM 11244 / BCRC 80197 / JCM 7670 / NBRC 15755 / NCIMB 13165 / 161</strain>
    </source>
</reference>
<organism evidence="4 5">
    <name type="scientific">Acidobacterium capsulatum (strain ATCC 51196 / DSM 11244 / BCRC 80197 / JCM 7670 / NBRC 15755 / NCIMB 13165 / 161)</name>
    <dbReference type="NCBI Taxonomy" id="240015"/>
    <lineage>
        <taxon>Bacteria</taxon>
        <taxon>Pseudomonadati</taxon>
        <taxon>Acidobacteriota</taxon>
        <taxon>Terriglobia</taxon>
        <taxon>Terriglobales</taxon>
        <taxon>Acidobacteriaceae</taxon>
        <taxon>Acidobacterium</taxon>
    </lineage>
</organism>
<dbReference type="FunCoup" id="C1F6U9">
    <property type="interactions" value="324"/>
</dbReference>
<dbReference type="PANTHER" id="PTHR43022">
    <property type="entry name" value="PROTEIN SMF"/>
    <property type="match status" value="1"/>
</dbReference>
<dbReference type="Pfam" id="PF02481">
    <property type="entry name" value="DNA_processg_A"/>
    <property type="match status" value="1"/>
</dbReference>
<dbReference type="InterPro" id="IPR057666">
    <property type="entry name" value="DrpA_SLOG"/>
</dbReference>
<proteinExistence type="inferred from homology"/>
<protein>
    <submittedName>
        <fullName evidence="4">DNA protecting protein DprA</fullName>
    </submittedName>
</protein>
<dbReference type="PANTHER" id="PTHR43022:SF1">
    <property type="entry name" value="PROTEIN SMF"/>
    <property type="match status" value="1"/>
</dbReference>
<dbReference type="eggNOG" id="COG0758">
    <property type="taxonomic scope" value="Bacteria"/>
</dbReference>
<dbReference type="EMBL" id="CP001472">
    <property type="protein sequence ID" value="ACO32136.1"/>
    <property type="molecule type" value="Genomic_DNA"/>
</dbReference>
<feature type="domain" description="Smf/DprA SLOG" evidence="2">
    <location>
        <begin position="96"/>
        <end position="305"/>
    </location>
</feature>
<dbReference type="SUPFAM" id="SSF102405">
    <property type="entry name" value="MCP/YpsA-like"/>
    <property type="match status" value="1"/>
</dbReference>
<dbReference type="STRING" id="240015.ACP_3418"/>
<feature type="domain" description="DprA winged helix" evidence="3">
    <location>
        <begin position="334"/>
        <end position="389"/>
    </location>
</feature>
<name>C1F6U9_ACIC5</name>
<evidence type="ECO:0000259" key="3">
    <source>
        <dbReference type="Pfam" id="PF17782"/>
    </source>
</evidence>
<dbReference type="InterPro" id="IPR036388">
    <property type="entry name" value="WH-like_DNA-bd_sf"/>
</dbReference>
<dbReference type="AlphaFoldDB" id="C1F6U9"/>